<dbReference type="RefSeq" id="WP_344969365.1">
    <property type="nucleotide sequence ID" value="NZ_BAAAVI010000008.1"/>
</dbReference>
<comment type="caution">
    <text evidence="1">The sequence shown here is derived from an EMBL/GenBank/DDBJ whole genome shotgun (WGS) entry which is preliminary data.</text>
</comment>
<sequence length="50" mass="4876">MLLVAGLLFQFGAVGGRGGMQLGEFGGSLARGVTIVLGLTLPVGGTLTAT</sequence>
<evidence type="ECO:0000313" key="1">
    <source>
        <dbReference type="EMBL" id="GAA2857917.1"/>
    </source>
</evidence>
<gene>
    <name evidence="1" type="ORF">GCM10010517_16330</name>
</gene>
<proteinExistence type="predicted"/>
<protein>
    <submittedName>
        <fullName evidence="1">Uncharacterized protein</fullName>
    </submittedName>
</protein>
<evidence type="ECO:0000313" key="2">
    <source>
        <dbReference type="Proteomes" id="UP001500831"/>
    </source>
</evidence>
<keyword evidence="2" id="KW-1185">Reference proteome</keyword>
<reference evidence="1 2" key="1">
    <citation type="journal article" date="2019" name="Int. J. Syst. Evol. Microbiol.">
        <title>The Global Catalogue of Microorganisms (GCM) 10K type strain sequencing project: providing services to taxonomists for standard genome sequencing and annotation.</title>
        <authorList>
            <consortium name="The Broad Institute Genomics Platform"/>
            <consortium name="The Broad Institute Genome Sequencing Center for Infectious Disease"/>
            <person name="Wu L."/>
            <person name="Ma J."/>
        </authorList>
    </citation>
    <scope>NUCLEOTIDE SEQUENCE [LARGE SCALE GENOMIC DNA]</scope>
    <source>
        <strain evidence="1 2">JCM 6242</strain>
    </source>
</reference>
<dbReference type="EMBL" id="BAAAVI010000008">
    <property type="protein sequence ID" value="GAA2857917.1"/>
    <property type="molecule type" value="Genomic_DNA"/>
</dbReference>
<dbReference type="Proteomes" id="UP001500831">
    <property type="component" value="Unassembled WGS sequence"/>
</dbReference>
<organism evidence="1 2">
    <name type="scientific">Streptosporangium fragile</name>
    <dbReference type="NCBI Taxonomy" id="46186"/>
    <lineage>
        <taxon>Bacteria</taxon>
        <taxon>Bacillati</taxon>
        <taxon>Actinomycetota</taxon>
        <taxon>Actinomycetes</taxon>
        <taxon>Streptosporangiales</taxon>
        <taxon>Streptosporangiaceae</taxon>
        <taxon>Streptosporangium</taxon>
    </lineage>
</organism>
<name>A0ABN3VTU8_9ACTN</name>
<accession>A0ABN3VTU8</accession>